<name>A0ABV2MPK8_9HYPH</name>
<dbReference type="GeneID" id="91152551"/>
<sequence>MSTGAATARTHSGVQCESFFSELLRRHGFLLLMLPALLLLGAVYGVPIFRLLATSFGANEWSLDSYKVALTDRYMWKVLLSTLRLSAEVTAFCLLLGYPVAYLMIRSGPRWTQVLTILVVLPMWTSVLVRSYAWIVVLGRNGIVNQLLADGGLISEPLTLLYNRFGVYVGMVHIMLPYMILPLYAAMKRVDLRLVDAARSAGAGGLAAFTLVFVPLTASGIVAGSLLVFILSLGFFVTPALLGGAGDVTYVMLIERQLNESLNWELAAAMAVILLVATLILVAMYWRLVGITGQDGASRGHVTPSRTLRTATRALAAWQSAFSSSSSASRLVTPVLGWAVIGFLIAPILILFPLSLSASPFLEFPPRGFSLQWYQNYFNRPDWIAATWVSIKVATLTMFAATLLGTLAAIGIVRGRFLGARLATGFLVSPSIVPTLITAVAVYFQFARFQLVGTITGLVLAHVVLALPLVVIVVSGALRSIDIRPEQAARSLGATPMTAFLKVTLPAIKPGIITAAFFAFLASFDDVVLALFLSGTSATTLPKRMWDGVRFEVDPTIAAVSTLMIMVSIALLVAPQLASLRSRPAGRTDG</sequence>
<accession>A0ABV2MPK8</accession>
<feature type="transmembrane region" description="Helical" evidence="8">
    <location>
        <begin position="29"/>
        <end position="53"/>
    </location>
</feature>
<feature type="transmembrane region" description="Helical" evidence="8">
    <location>
        <begin position="165"/>
        <end position="185"/>
    </location>
</feature>
<dbReference type="EMBL" id="JBEPMY010000028">
    <property type="protein sequence ID" value="MET3758392.1"/>
    <property type="molecule type" value="Genomic_DNA"/>
</dbReference>
<evidence type="ECO:0000256" key="4">
    <source>
        <dbReference type="ARBA" id="ARBA00022475"/>
    </source>
</evidence>
<dbReference type="PROSITE" id="PS50928">
    <property type="entry name" value="ABC_TM1"/>
    <property type="match status" value="2"/>
</dbReference>
<feature type="transmembrane region" description="Helical" evidence="8">
    <location>
        <begin position="422"/>
        <end position="446"/>
    </location>
</feature>
<dbReference type="PANTHER" id="PTHR42929:SF5">
    <property type="entry name" value="ABC TRANSPORTER PERMEASE PROTEIN"/>
    <property type="match status" value="1"/>
</dbReference>
<keyword evidence="3 8" id="KW-0813">Transport</keyword>
<feature type="transmembrane region" description="Helical" evidence="8">
    <location>
        <begin position="206"/>
        <end position="237"/>
    </location>
</feature>
<feature type="transmembrane region" description="Helical" evidence="8">
    <location>
        <begin position="512"/>
        <end position="535"/>
    </location>
</feature>
<evidence type="ECO:0000256" key="2">
    <source>
        <dbReference type="ARBA" id="ARBA00007069"/>
    </source>
</evidence>
<evidence type="ECO:0000256" key="6">
    <source>
        <dbReference type="ARBA" id="ARBA00022989"/>
    </source>
</evidence>
<keyword evidence="7 8" id="KW-0472">Membrane</keyword>
<comment type="caution">
    <text evidence="10">The sequence shown here is derived from an EMBL/GenBank/DDBJ whole genome shotgun (WGS) entry which is preliminary data.</text>
</comment>
<dbReference type="Pfam" id="PF00528">
    <property type="entry name" value="BPD_transp_1"/>
    <property type="match status" value="2"/>
</dbReference>
<evidence type="ECO:0000256" key="7">
    <source>
        <dbReference type="ARBA" id="ARBA00023136"/>
    </source>
</evidence>
<feature type="transmembrane region" description="Helical" evidence="8">
    <location>
        <begin position="266"/>
        <end position="286"/>
    </location>
</feature>
<feature type="transmembrane region" description="Helical" evidence="8">
    <location>
        <begin position="117"/>
        <end position="137"/>
    </location>
</feature>
<dbReference type="InterPro" id="IPR000515">
    <property type="entry name" value="MetI-like"/>
</dbReference>
<evidence type="ECO:0000256" key="8">
    <source>
        <dbReference type="RuleBase" id="RU363032"/>
    </source>
</evidence>
<feature type="transmembrane region" description="Helical" evidence="8">
    <location>
        <begin position="383"/>
        <end position="410"/>
    </location>
</feature>
<dbReference type="SUPFAM" id="SSF161098">
    <property type="entry name" value="MetI-like"/>
    <property type="match status" value="2"/>
</dbReference>
<keyword evidence="5 8" id="KW-0812">Transmembrane</keyword>
<comment type="similarity">
    <text evidence="2">Belongs to the binding-protein-dependent transport system permease family. CysTW subfamily.</text>
</comment>
<comment type="subcellular location">
    <subcellularLocation>
        <location evidence="1 8">Cell membrane</location>
        <topology evidence="1 8">Multi-pass membrane protein</topology>
    </subcellularLocation>
</comment>
<keyword evidence="6 8" id="KW-1133">Transmembrane helix</keyword>
<organism evidence="10 11">
    <name type="scientific">Rhizobium binae</name>
    <dbReference type="NCBI Taxonomy" id="1138190"/>
    <lineage>
        <taxon>Bacteria</taxon>
        <taxon>Pseudomonadati</taxon>
        <taxon>Pseudomonadota</taxon>
        <taxon>Alphaproteobacteria</taxon>
        <taxon>Hyphomicrobiales</taxon>
        <taxon>Rhizobiaceae</taxon>
        <taxon>Rhizobium/Agrobacterium group</taxon>
        <taxon>Rhizobium</taxon>
    </lineage>
</organism>
<dbReference type="InterPro" id="IPR035906">
    <property type="entry name" value="MetI-like_sf"/>
</dbReference>
<keyword evidence="11" id="KW-1185">Reference proteome</keyword>
<evidence type="ECO:0000313" key="10">
    <source>
        <dbReference type="EMBL" id="MET3758392.1"/>
    </source>
</evidence>
<protein>
    <submittedName>
        <fullName evidence="10">Spermidine/putrescine transport system permease protein</fullName>
    </submittedName>
</protein>
<proteinExistence type="inferred from homology"/>
<feature type="transmembrane region" description="Helical" evidence="8">
    <location>
        <begin position="458"/>
        <end position="478"/>
    </location>
</feature>
<feature type="transmembrane region" description="Helical" evidence="8">
    <location>
        <begin position="85"/>
        <end position="105"/>
    </location>
</feature>
<keyword evidence="4" id="KW-1003">Cell membrane</keyword>
<dbReference type="PANTHER" id="PTHR42929">
    <property type="entry name" value="INNER MEMBRANE ABC TRANSPORTER PERMEASE PROTEIN YDCU-RELATED-RELATED"/>
    <property type="match status" value="1"/>
</dbReference>
<reference evidence="10 11" key="1">
    <citation type="submission" date="2024-06" db="EMBL/GenBank/DDBJ databases">
        <title>Genomic Encyclopedia of Type Strains, Phase IV (KMG-IV): sequencing the most valuable type-strain genomes for metagenomic binning, comparative biology and taxonomic classification.</title>
        <authorList>
            <person name="Goeker M."/>
        </authorList>
    </citation>
    <scope>NUCLEOTIDE SEQUENCE [LARGE SCALE GENOMIC DNA]</scope>
    <source>
        <strain evidence="10 11">DSM 29288</strain>
    </source>
</reference>
<feature type="domain" description="ABC transmembrane type-1" evidence="9">
    <location>
        <begin position="387"/>
        <end position="575"/>
    </location>
</feature>
<evidence type="ECO:0000256" key="1">
    <source>
        <dbReference type="ARBA" id="ARBA00004651"/>
    </source>
</evidence>
<feature type="transmembrane region" description="Helical" evidence="8">
    <location>
        <begin position="555"/>
        <end position="574"/>
    </location>
</feature>
<dbReference type="CDD" id="cd06261">
    <property type="entry name" value="TM_PBP2"/>
    <property type="match status" value="2"/>
</dbReference>
<evidence type="ECO:0000313" key="11">
    <source>
        <dbReference type="Proteomes" id="UP001549077"/>
    </source>
</evidence>
<evidence type="ECO:0000256" key="5">
    <source>
        <dbReference type="ARBA" id="ARBA00022692"/>
    </source>
</evidence>
<dbReference type="Gene3D" id="1.10.3720.10">
    <property type="entry name" value="MetI-like"/>
    <property type="match status" value="2"/>
</dbReference>
<feature type="transmembrane region" description="Helical" evidence="8">
    <location>
        <begin position="335"/>
        <end position="356"/>
    </location>
</feature>
<gene>
    <name evidence="10" type="ORF">ABID08_005774</name>
</gene>
<evidence type="ECO:0000259" key="9">
    <source>
        <dbReference type="PROSITE" id="PS50928"/>
    </source>
</evidence>
<dbReference type="RefSeq" id="WP_168300913.1">
    <property type="nucleotide sequence ID" value="NZ_CP071609.1"/>
</dbReference>
<dbReference type="Proteomes" id="UP001549077">
    <property type="component" value="Unassembled WGS sequence"/>
</dbReference>
<feature type="domain" description="ABC transmembrane type-1" evidence="9">
    <location>
        <begin position="79"/>
        <end position="285"/>
    </location>
</feature>
<evidence type="ECO:0000256" key="3">
    <source>
        <dbReference type="ARBA" id="ARBA00022448"/>
    </source>
</evidence>
<dbReference type="PRINTS" id="PR00173">
    <property type="entry name" value="EDTRNSPORT"/>
</dbReference>